<evidence type="ECO:0000313" key="13">
    <source>
        <dbReference type="EMBL" id="CAH0099419.1"/>
    </source>
</evidence>
<dbReference type="InterPro" id="IPR019786">
    <property type="entry name" value="Zinc_finger_PHD-type_CS"/>
</dbReference>
<dbReference type="SUPFAM" id="SSF57903">
    <property type="entry name" value="FYVE/PHD zinc finger"/>
    <property type="match status" value="1"/>
</dbReference>
<dbReference type="InterPro" id="IPR011011">
    <property type="entry name" value="Znf_FYVE_PHD"/>
</dbReference>
<accession>A0A8J2WHA1</accession>
<evidence type="ECO:0000256" key="3">
    <source>
        <dbReference type="ARBA" id="ARBA00022723"/>
    </source>
</evidence>
<dbReference type="InterPro" id="IPR049773">
    <property type="entry name" value="AF10-like_CC"/>
</dbReference>
<dbReference type="PROSITE" id="PS51805">
    <property type="entry name" value="EPHD"/>
    <property type="match status" value="1"/>
</dbReference>
<dbReference type="InterPro" id="IPR019787">
    <property type="entry name" value="Znf_PHD-finger"/>
</dbReference>
<keyword evidence="5 8" id="KW-0863">Zinc-finger</keyword>
<protein>
    <recommendedName>
        <fullName evidence="15">Protein AF-10</fullName>
    </recommendedName>
</protein>
<dbReference type="CDD" id="cd15574">
    <property type="entry name" value="PHD_AF10_AF17"/>
    <property type="match status" value="1"/>
</dbReference>
<dbReference type="InterPro" id="IPR050701">
    <property type="entry name" value="Histone_Mod_Regulator"/>
</dbReference>
<comment type="subcellular location">
    <subcellularLocation>
        <location evidence="1">Nucleus</location>
    </subcellularLocation>
</comment>
<feature type="compositionally biased region" description="Low complexity" evidence="10">
    <location>
        <begin position="994"/>
        <end position="1003"/>
    </location>
</feature>
<feature type="domain" description="PHD-type" evidence="11">
    <location>
        <begin position="5"/>
        <end position="57"/>
    </location>
</feature>
<evidence type="ECO:0000256" key="7">
    <source>
        <dbReference type="ARBA" id="ARBA00023242"/>
    </source>
</evidence>
<evidence type="ECO:0000259" key="11">
    <source>
        <dbReference type="PROSITE" id="PS50016"/>
    </source>
</evidence>
<evidence type="ECO:0000259" key="12">
    <source>
        <dbReference type="PROSITE" id="PS51805"/>
    </source>
</evidence>
<feature type="compositionally biased region" description="Polar residues" evidence="10">
    <location>
        <begin position="308"/>
        <end position="320"/>
    </location>
</feature>
<dbReference type="Proteomes" id="UP000789390">
    <property type="component" value="Unassembled WGS sequence"/>
</dbReference>
<gene>
    <name evidence="13" type="ORF">DGAL_LOCUS1553</name>
</gene>
<feature type="region of interest" description="Disordered" evidence="10">
    <location>
        <begin position="482"/>
        <end position="571"/>
    </location>
</feature>
<keyword evidence="6" id="KW-0862">Zinc</keyword>
<evidence type="ECO:0000313" key="14">
    <source>
        <dbReference type="Proteomes" id="UP000789390"/>
    </source>
</evidence>
<dbReference type="GO" id="GO:0031491">
    <property type="term" value="F:nucleosome binding"/>
    <property type="evidence" value="ECO:0007669"/>
    <property type="project" value="UniProtKB-ARBA"/>
</dbReference>
<keyword evidence="14" id="KW-1185">Reference proteome</keyword>
<feature type="region of interest" description="Disordered" evidence="10">
    <location>
        <begin position="626"/>
        <end position="650"/>
    </location>
</feature>
<dbReference type="Pfam" id="PF13832">
    <property type="entry name" value="zf-HC5HC2H_2"/>
    <property type="match status" value="1"/>
</dbReference>
<sequence length="1026" mass="110110">MKEMVGGCCVCSDDRGWTENPLVYCDGVGCTVAVHQACYGIVTVPSGPWFCRKCESQERAARVQRCELCPSKDGALKKTDTTGWAHVVCALYIPEVRFGNVSTMEPIILSMVPPERFNKGCYICETHGRESKSKIGACMNCNKQGCKLHFHVTCAQAQGLLCEEAGNYMDNVKYCGYCPHHYGKLKKGANLKTIPAFKPLPPVGAPFDLNASEKTLPVQASGSSWSGQPPPVNSGNGSKEKQRKKPGRKSTTLASPKGGNNRESTSSVIVEVPSASDDSKMKSSKNEGIPFANVLAGVGLVPGPRVSVNDQNNIGVVNKNESSDSSKLENARNSETNTASGMKKNDKFHDSSKLSGSISSASVEGPNTTIKLDKSRTSRRKVSTRSASPTSQGGNDTESTLSNISDPGHASATEQFMVIEQSTKGSATAKVETPVTSEANLSMAHSVIVSGASAVPSENSSTHVQSSQSVPQRAVSPLIISASTSGSSQIHMDQGKSNYDEHYQNAGKEPNRPLPSAAPAKKPRRGRAPKVSAPVVPDSPPSSPDSAGVEQQPKRRKKALKSTPSTTDEQHRLSAAINRGDLMTAHTNQQASQATENVQNDSSSLNQLPRENLNASKTQESLVITPLPNTVPSTNAGTKDLNPYKDNASSSIHGKENSLYLIRNGMTAPHMLGNQLNPNSSVAQKMTDTLVAEVEAHSITDECSPVSTTNLIGVPFPLRTVSPSLKLPTSSGAPSFPHSLEQLLERQWEQGSQFLMEQAQHFDIASLLSCLNNLKEENMRLENHVANLHRRRDHLLAVNARLSVPLTSSQMAYAATAANTPDRSTPGLGNLAGHTTLRSSPQERERNNRVTPYMPHMENGIGMAEHFSASMVGNAFSMAHGNHRSPASSSHQIDRVIPSPVIVSSRMNSVYHPVPSGGAISIPSTMSPVQGSSSFMSAESRNLTVLRSPSSTPEMRPEVARSTPSQLQSSYSYVSPPLSAPTHHPGPYSSMTRNQSNSSSQQNMNVRREDSDSRHPIGRPSPIERR</sequence>
<dbReference type="PROSITE" id="PS50016">
    <property type="entry name" value="ZF_PHD_2"/>
    <property type="match status" value="1"/>
</dbReference>
<feature type="region of interest" description="Disordered" evidence="10">
    <location>
        <begin position="305"/>
        <end position="408"/>
    </location>
</feature>
<evidence type="ECO:0000256" key="4">
    <source>
        <dbReference type="ARBA" id="ARBA00022737"/>
    </source>
</evidence>
<proteinExistence type="predicted"/>
<feature type="compositionally biased region" description="Polar residues" evidence="10">
    <location>
        <begin position="626"/>
        <end position="637"/>
    </location>
</feature>
<dbReference type="InterPro" id="IPR013083">
    <property type="entry name" value="Znf_RING/FYVE/PHD"/>
</dbReference>
<dbReference type="InterPro" id="IPR001965">
    <property type="entry name" value="Znf_PHD"/>
</dbReference>
<feature type="region of interest" description="Disordered" evidence="10">
    <location>
        <begin position="945"/>
        <end position="1026"/>
    </location>
</feature>
<evidence type="ECO:0000256" key="6">
    <source>
        <dbReference type="ARBA" id="ARBA00022833"/>
    </source>
</evidence>
<keyword evidence="7" id="KW-0539">Nucleus</keyword>
<dbReference type="GO" id="GO:0008270">
    <property type="term" value="F:zinc ion binding"/>
    <property type="evidence" value="ECO:0007669"/>
    <property type="project" value="UniProtKB-KW"/>
</dbReference>
<feature type="region of interest" description="Disordered" evidence="10">
    <location>
        <begin position="218"/>
        <end position="284"/>
    </location>
</feature>
<dbReference type="GO" id="GO:0005634">
    <property type="term" value="C:nucleus"/>
    <property type="evidence" value="ECO:0007669"/>
    <property type="project" value="UniProtKB-SubCell"/>
</dbReference>
<feature type="domain" description="PHD-type" evidence="12">
    <location>
        <begin position="63"/>
        <end position="182"/>
    </location>
</feature>
<keyword evidence="4" id="KW-0677">Repeat</keyword>
<reference evidence="13" key="1">
    <citation type="submission" date="2021-11" db="EMBL/GenBank/DDBJ databases">
        <authorList>
            <person name="Schell T."/>
        </authorList>
    </citation>
    <scope>NUCLEOTIDE SEQUENCE</scope>
    <source>
        <strain evidence="13">M5</strain>
    </source>
</reference>
<dbReference type="CDD" id="cd15672">
    <property type="entry name" value="ePHD_AF10_like"/>
    <property type="match status" value="1"/>
</dbReference>
<dbReference type="AlphaFoldDB" id="A0A8J2WHA1"/>
<dbReference type="OrthoDB" id="20839at2759"/>
<evidence type="ECO:0000256" key="2">
    <source>
        <dbReference type="ARBA" id="ARBA00022553"/>
    </source>
</evidence>
<dbReference type="EMBL" id="CAKKLH010000018">
    <property type="protein sequence ID" value="CAH0099419.1"/>
    <property type="molecule type" value="Genomic_DNA"/>
</dbReference>
<evidence type="ECO:0000256" key="1">
    <source>
        <dbReference type="ARBA" id="ARBA00004123"/>
    </source>
</evidence>
<feature type="compositionally biased region" description="Polar residues" evidence="10">
    <location>
        <begin position="482"/>
        <end position="497"/>
    </location>
</feature>
<dbReference type="GO" id="GO:0006357">
    <property type="term" value="P:regulation of transcription by RNA polymerase II"/>
    <property type="evidence" value="ECO:0007669"/>
    <property type="project" value="TreeGrafter"/>
</dbReference>
<dbReference type="FunFam" id="3.30.40.10:FF:000042">
    <property type="entry name" value="protein AF-10 isoform X1"/>
    <property type="match status" value="1"/>
</dbReference>
<feature type="compositionally biased region" description="Polar residues" evidence="10">
    <location>
        <begin position="387"/>
        <end position="405"/>
    </location>
</feature>
<comment type="caution">
    <text evidence="13">The sequence shown here is derived from an EMBL/GenBank/DDBJ whole genome shotgun (WGS) entry which is preliminary data.</text>
</comment>
<feature type="compositionally biased region" description="Basic and acidic residues" evidence="10">
    <location>
        <begin position="343"/>
        <end position="352"/>
    </location>
</feature>
<evidence type="ECO:0000256" key="8">
    <source>
        <dbReference type="PROSITE-ProRule" id="PRU00146"/>
    </source>
</evidence>
<keyword evidence="2" id="KW-0597">Phosphoprotein</keyword>
<dbReference type="InterPro" id="IPR049781">
    <property type="entry name" value="AF10/AF17_PHD"/>
</dbReference>
<feature type="compositionally biased region" description="Basic and acidic residues" evidence="10">
    <location>
        <begin position="321"/>
        <end position="332"/>
    </location>
</feature>
<feature type="compositionally biased region" description="Polar residues" evidence="10">
    <location>
        <begin position="218"/>
        <end position="237"/>
    </location>
</feature>
<dbReference type="Pfam" id="PF13831">
    <property type="entry name" value="PHD_2"/>
    <property type="match status" value="1"/>
</dbReference>
<feature type="region of interest" description="Disordered" evidence="10">
    <location>
        <begin position="586"/>
        <end position="608"/>
    </location>
</feature>
<feature type="coiled-coil region" evidence="9">
    <location>
        <begin position="764"/>
        <end position="791"/>
    </location>
</feature>
<dbReference type="PANTHER" id="PTHR13793:SF155">
    <property type="entry name" value="ZINC FINGER PROTEIN ZFP-1"/>
    <property type="match status" value="1"/>
</dbReference>
<evidence type="ECO:0000256" key="5">
    <source>
        <dbReference type="ARBA" id="ARBA00022771"/>
    </source>
</evidence>
<dbReference type="SMART" id="SM00249">
    <property type="entry name" value="PHD"/>
    <property type="match status" value="2"/>
</dbReference>
<evidence type="ECO:0008006" key="15">
    <source>
        <dbReference type="Google" id="ProtNLM"/>
    </source>
</evidence>
<dbReference type="PANTHER" id="PTHR13793">
    <property type="entry name" value="PHD FINGER PROTEINS"/>
    <property type="match status" value="1"/>
</dbReference>
<dbReference type="GO" id="GO:0042393">
    <property type="term" value="F:histone binding"/>
    <property type="evidence" value="ECO:0007669"/>
    <property type="project" value="UniProtKB-ARBA"/>
</dbReference>
<dbReference type="FunFam" id="3.30.40.10:FF:000053">
    <property type="entry name" value="protein AF-10 isoform X2"/>
    <property type="match status" value="1"/>
</dbReference>
<dbReference type="PROSITE" id="PS01359">
    <property type="entry name" value="ZF_PHD_1"/>
    <property type="match status" value="1"/>
</dbReference>
<feature type="compositionally biased region" description="Polar residues" evidence="10">
    <location>
        <begin position="962"/>
        <end position="973"/>
    </location>
</feature>
<feature type="compositionally biased region" description="Low complexity" evidence="10">
    <location>
        <begin position="353"/>
        <end position="362"/>
    </location>
</feature>
<name>A0A8J2WHA1_9CRUS</name>
<evidence type="ECO:0000256" key="9">
    <source>
        <dbReference type="SAM" id="Coils"/>
    </source>
</evidence>
<feature type="compositionally biased region" description="Basic and acidic residues" evidence="10">
    <location>
        <begin position="1006"/>
        <end position="1015"/>
    </location>
</feature>
<keyword evidence="9" id="KW-0175">Coiled coil</keyword>
<evidence type="ECO:0000256" key="10">
    <source>
        <dbReference type="SAM" id="MobiDB-lite"/>
    </source>
</evidence>
<dbReference type="InterPro" id="IPR034732">
    <property type="entry name" value="EPHD"/>
</dbReference>
<dbReference type="CDD" id="cd20901">
    <property type="entry name" value="CC_AF10"/>
    <property type="match status" value="1"/>
</dbReference>
<dbReference type="Gene3D" id="3.30.40.10">
    <property type="entry name" value="Zinc/RING finger domain, C3HC4 (zinc finger)"/>
    <property type="match status" value="2"/>
</dbReference>
<keyword evidence="3" id="KW-0479">Metal-binding</keyword>
<organism evidence="13 14">
    <name type="scientific">Daphnia galeata</name>
    <dbReference type="NCBI Taxonomy" id="27404"/>
    <lineage>
        <taxon>Eukaryota</taxon>
        <taxon>Metazoa</taxon>
        <taxon>Ecdysozoa</taxon>
        <taxon>Arthropoda</taxon>
        <taxon>Crustacea</taxon>
        <taxon>Branchiopoda</taxon>
        <taxon>Diplostraca</taxon>
        <taxon>Cladocera</taxon>
        <taxon>Anomopoda</taxon>
        <taxon>Daphniidae</taxon>
        <taxon>Daphnia</taxon>
    </lineage>
</organism>